<dbReference type="InterPro" id="IPR013083">
    <property type="entry name" value="Znf_RING/FYVE/PHD"/>
</dbReference>
<sequence>MISMGKSMNLNNLTPEEAEQILRVIQKDFELRQKERERLRYPTIFAALVRVFLTTRLVGKNENDLGFAELFSTLFAKLFRI</sequence>
<dbReference type="Proteomes" id="UP000828390">
    <property type="component" value="Unassembled WGS sequence"/>
</dbReference>
<evidence type="ECO:0000313" key="1">
    <source>
        <dbReference type="EMBL" id="KAH3697393.1"/>
    </source>
</evidence>
<comment type="caution">
    <text evidence="1">The sequence shown here is derived from an EMBL/GenBank/DDBJ whole genome shotgun (WGS) entry which is preliminary data.</text>
</comment>
<reference evidence="1" key="1">
    <citation type="journal article" date="2019" name="bioRxiv">
        <title>The Genome of the Zebra Mussel, Dreissena polymorpha: A Resource for Invasive Species Research.</title>
        <authorList>
            <person name="McCartney M.A."/>
            <person name="Auch B."/>
            <person name="Kono T."/>
            <person name="Mallez S."/>
            <person name="Zhang Y."/>
            <person name="Obille A."/>
            <person name="Becker A."/>
            <person name="Abrahante J.E."/>
            <person name="Garbe J."/>
            <person name="Badalamenti J.P."/>
            <person name="Herman A."/>
            <person name="Mangelson H."/>
            <person name="Liachko I."/>
            <person name="Sullivan S."/>
            <person name="Sone E.D."/>
            <person name="Koren S."/>
            <person name="Silverstein K.A.T."/>
            <person name="Beckman K.B."/>
            <person name="Gohl D.M."/>
        </authorList>
    </citation>
    <scope>NUCLEOTIDE SEQUENCE</scope>
    <source>
        <strain evidence="1">Duluth1</strain>
        <tissue evidence="1">Whole animal</tissue>
    </source>
</reference>
<dbReference type="EMBL" id="JAIWYP010000016">
    <property type="protein sequence ID" value="KAH3697393.1"/>
    <property type="molecule type" value="Genomic_DNA"/>
</dbReference>
<accession>A0A9D3YBD8</accession>
<reference evidence="1" key="2">
    <citation type="submission" date="2020-11" db="EMBL/GenBank/DDBJ databases">
        <authorList>
            <person name="McCartney M.A."/>
            <person name="Auch B."/>
            <person name="Kono T."/>
            <person name="Mallez S."/>
            <person name="Becker A."/>
            <person name="Gohl D.M."/>
            <person name="Silverstein K.A.T."/>
            <person name="Koren S."/>
            <person name="Bechman K.B."/>
            <person name="Herman A."/>
            <person name="Abrahante J.E."/>
            <person name="Garbe J."/>
        </authorList>
    </citation>
    <scope>NUCLEOTIDE SEQUENCE</scope>
    <source>
        <strain evidence="1">Duluth1</strain>
        <tissue evidence="1">Whole animal</tissue>
    </source>
</reference>
<dbReference type="AlphaFoldDB" id="A0A9D3YBD8"/>
<keyword evidence="2" id="KW-1185">Reference proteome</keyword>
<gene>
    <name evidence="1" type="ORF">DPMN_084894</name>
</gene>
<protein>
    <submittedName>
        <fullName evidence="1">Uncharacterized protein</fullName>
    </submittedName>
</protein>
<evidence type="ECO:0000313" key="2">
    <source>
        <dbReference type="Proteomes" id="UP000828390"/>
    </source>
</evidence>
<proteinExistence type="predicted"/>
<organism evidence="1 2">
    <name type="scientific">Dreissena polymorpha</name>
    <name type="common">Zebra mussel</name>
    <name type="synonym">Mytilus polymorpha</name>
    <dbReference type="NCBI Taxonomy" id="45954"/>
    <lineage>
        <taxon>Eukaryota</taxon>
        <taxon>Metazoa</taxon>
        <taxon>Spiralia</taxon>
        <taxon>Lophotrochozoa</taxon>
        <taxon>Mollusca</taxon>
        <taxon>Bivalvia</taxon>
        <taxon>Autobranchia</taxon>
        <taxon>Heteroconchia</taxon>
        <taxon>Euheterodonta</taxon>
        <taxon>Imparidentia</taxon>
        <taxon>Neoheterodontei</taxon>
        <taxon>Myida</taxon>
        <taxon>Dreissenoidea</taxon>
        <taxon>Dreissenidae</taxon>
        <taxon>Dreissena</taxon>
    </lineage>
</organism>
<name>A0A9D3YBD8_DREPO</name>
<dbReference type="Gene3D" id="3.30.40.10">
    <property type="entry name" value="Zinc/RING finger domain, C3HC4 (zinc finger)"/>
    <property type="match status" value="1"/>
</dbReference>